<proteinExistence type="predicted"/>
<dbReference type="Proteomes" id="UP000299102">
    <property type="component" value="Unassembled WGS sequence"/>
</dbReference>
<organism evidence="1 2">
    <name type="scientific">Eumeta variegata</name>
    <name type="common">Bagworm moth</name>
    <name type="synonym">Eumeta japonica</name>
    <dbReference type="NCBI Taxonomy" id="151549"/>
    <lineage>
        <taxon>Eukaryota</taxon>
        <taxon>Metazoa</taxon>
        <taxon>Ecdysozoa</taxon>
        <taxon>Arthropoda</taxon>
        <taxon>Hexapoda</taxon>
        <taxon>Insecta</taxon>
        <taxon>Pterygota</taxon>
        <taxon>Neoptera</taxon>
        <taxon>Endopterygota</taxon>
        <taxon>Lepidoptera</taxon>
        <taxon>Glossata</taxon>
        <taxon>Ditrysia</taxon>
        <taxon>Tineoidea</taxon>
        <taxon>Psychidae</taxon>
        <taxon>Oiketicinae</taxon>
        <taxon>Eumeta</taxon>
    </lineage>
</organism>
<comment type="caution">
    <text evidence="1">The sequence shown here is derived from an EMBL/GenBank/DDBJ whole genome shotgun (WGS) entry which is preliminary data.</text>
</comment>
<evidence type="ECO:0000313" key="1">
    <source>
        <dbReference type="EMBL" id="GBP19417.1"/>
    </source>
</evidence>
<reference evidence="1 2" key="1">
    <citation type="journal article" date="2019" name="Commun. Biol.">
        <title>The bagworm genome reveals a unique fibroin gene that provides high tensile strength.</title>
        <authorList>
            <person name="Kono N."/>
            <person name="Nakamura H."/>
            <person name="Ohtoshi R."/>
            <person name="Tomita M."/>
            <person name="Numata K."/>
            <person name="Arakawa K."/>
        </authorList>
    </citation>
    <scope>NUCLEOTIDE SEQUENCE [LARGE SCALE GENOMIC DNA]</scope>
</reference>
<evidence type="ECO:0000313" key="2">
    <source>
        <dbReference type="Proteomes" id="UP000299102"/>
    </source>
</evidence>
<accession>A0A4C1TZI9</accession>
<name>A0A4C1TZI9_EUMVA</name>
<dbReference type="EMBL" id="BGZK01000108">
    <property type="protein sequence ID" value="GBP19417.1"/>
    <property type="molecule type" value="Genomic_DNA"/>
</dbReference>
<sequence>MSTGRLCPRSVSTVERLLPDVNPSSRSHSKTPVRIIHSDEIKEGNHQNRAPKSMSKRLQVAHHVRFYLAVFSVNILGCKYKLTAQTLAVLCTPPLVPYFGFALSIAV</sequence>
<protein>
    <submittedName>
        <fullName evidence="1">Uncharacterized protein</fullName>
    </submittedName>
</protein>
<dbReference type="AlphaFoldDB" id="A0A4C1TZI9"/>
<gene>
    <name evidence="1" type="ORF">EVAR_15765_1</name>
</gene>
<keyword evidence="2" id="KW-1185">Reference proteome</keyword>